<dbReference type="Proteomes" id="UP000271098">
    <property type="component" value="Unassembled WGS sequence"/>
</dbReference>
<reference evidence="3" key="1">
    <citation type="submission" date="2016-06" db="UniProtKB">
        <authorList>
            <consortium name="WormBaseParasite"/>
        </authorList>
    </citation>
    <scope>IDENTIFICATION</scope>
</reference>
<dbReference type="AlphaFoldDB" id="A0A183DG89"/>
<dbReference type="EMBL" id="UYRT01020755">
    <property type="protein sequence ID" value="VDK59449.1"/>
    <property type="molecule type" value="Genomic_DNA"/>
</dbReference>
<name>A0A183DG89_9BILA</name>
<sequence>MYLLLNKIENLSTVAQRTGSLSSFYKFLGFSTDKLIALFQDVNSVNMFDRNLVKIKLEGNADVSTATGLKNQEHSEMAVISEKILDIKKESEEHCELEVKTEASSDIEEENPEHLEMKFEIDQEYTEMLN</sequence>
<accession>A0A183DG89</accession>
<reference evidence="1 2" key="2">
    <citation type="submission" date="2018-11" db="EMBL/GenBank/DDBJ databases">
        <authorList>
            <consortium name="Pathogen Informatics"/>
        </authorList>
    </citation>
    <scope>NUCLEOTIDE SEQUENCE [LARGE SCALE GENOMIC DNA]</scope>
</reference>
<organism evidence="3">
    <name type="scientific">Gongylonema pulchrum</name>
    <dbReference type="NCBI Taxonomy" id="637853"/>
    <lineage>
        <taxon>Eukaryota</taxon>
        <taxon>Metazoa</taxon>
        <taxon>Ecdysozoa</taxon>
        <taxon>Nematoda</taxon>
        <taxon>Chromadorea</taxon>
        <taxon>Rhabditida</taxon>
        <taxon>Spirurina</taxon>
        <taxon>Spiruromorpha</taxon>
        <taxon>Spiruroidea</taxon>
        <taxon>Gongylonematidae</taxon>
        <taxon>Gongylonema</taxon>
    </lineage>
</organism>
<evidence type="ECO:0000313" key="2">
    <source>
        <dbReference type="Proteomes" id="UP000271098"/>
    </source>
</evidence>
<keyword evidence="2" id="KW-1185">Reference proteome</keyword>
<proteinExistence type="predicted"/>
<evidence type="ECO:0000313" key="1">
    <source>
        <dbReference type="EMBL" id="VDK59449.1"/>
    </source>
</evidence>
<protein>
    <submittedName>
        <fullName evidence="3">HTH OST-type domain-containing protein</fullName>
    </submittedName>
</protein>
<evidence type="ECO:0000313" key="3">
    <source>
        <dbReference type="WBParaSite" id="GPUH_0000773901-mRNA-1"/>
    </source>
</evidence>
<dbReference type="WBParaSite" id="GPUH_0000773901-mRNA-1">
    <property type="protein sequence ID" value="GPUH_0000773901-mRNA-1"/>
    <property type="gene ID" value="GPUH_0000773901"/>
</dbReference>
<gene>
    <name evidence="1" type="ORF">GPUH_LOCUS7731</name>
</gene>